<sequence>MGEKINGEIHENRTEITTGERTNKSSSSTKTRTRGTRTRGTRRTRRTRTEAEKEKLLLMANLNEEKLDKQQEKYNKEMAERKEAGITQKEPVKLSVSDSGAIEEAKPKRTRKRRTKKQSIDTEPIEKLLITTTGIIATRPDMGMWKMTKQEAHAIAEPLGQVLEKYDLAKPITDNAPELSLLVAVLGFTVPRAAMTISVRKEKNKDGFKGKAVNTGSAGKTLDENRKSEKLVEQNDGKRATIPSTSAVFGNPL</sequence>
<feature type="compositionally biased region" description="Basic and acidic residues" evidence="1">
    <location>
        <begin position="1"/>
        <end position="14"/>
    </location>
</feature>
<feature type="region of interest" description="Disordered" evidence="1">
    <location>
        <begin position="1"/>
        <end position="119"/>
    </location>
</feature>
<proteinExistence type="predicted"/>
<dbReference type="EMBL" id="BK031033">
    <property type="protein sequence ID" value="DAI59060.1"/>
    <property type="molecule type" value="Genomic_DNA"/>
</dbReference>
<protein>
    <submittedName>
        <fullName evidence="2">Uncharacterized protein</fullName>
    </submittedName>
</protein>
<feature type="compositionally biased region" description="Basic residues" evidence="1">
    <location>
        <begin position="108"/>
        <end position="117"/>
    </location>
</feature>
<feature type="compositionally biased region" description="Basic and acidic residues" evidence="1">
    <location>
        <begin position="221"/>
        <end position="239"/>
    </location>
</feature>
<name>A0A8S5VYA9_9VIRU</name>
<feature type="compositionally biased region" description="Polar residues" evidence="1">
    <location>
        <begin position="242"/>
        <end position="253"/>
    </location>
</feature>
<feature type="compositionally biased region" description="Basic and acidic residues" evidence="1">
    <location>
        <begin position="47"/>
        <end position="56"/>
    </location>
</feature>
<feature type="region of interest" description="Disordered" evidence="1">
    <location>
        <begin position="207"/>
        <end position="253"/>
    </location>
</feature>
<organism evidence="2">
    <name type="scientific">Tectiviridae sp</name>
    <dbReference type="NCBI Taxonomy" id="2831614"/>
    <lineage>
        <taxon>Viruses</taxon>
        <taxon>Varidnaviria</taxon>
        <taxon>Bamfordvirae</taxon>
        <taxon>Preplasmiviricota</taxon>
        <taxon>Prepoliviricotina</taxon>
        <taxon>Tectiliviricetes</taxon>
        <taxon>Kalamavirales</taxon>
        <taxon>Tectiviridae</taxon>
    </lineage>
</organism>
<evidence type="ECO:0000256" key="1">
    <source>
        <dbReference type="SAM" id="MobiDB-lite"/>
    </source>
</evidence>
<feature type="compositionally biased region" description="Basic and acidic residues" evidence="1">
    <location>
        <begin position="63"/>
        <end position="84"/>
    </location>
</feature>
<reference evidence="2" key="1">
    <citation type="journal article" date="2021" name="Proc. Natl. Acad. Sci. U.S.A.">
        <title>A Catalog of Tens of Thousands of Viruses from Human Metagenomes Reveals Hidden Associations with Chronic Diseases.</title>
        <authorList>
            <person name="Tisza M.J."/>
            <person name="Buck C.B."/>
        </authorList>
    </citation>
    <scope>NUCLEOTIDE SEQUENCE</scope>
    <source>
        <strain evidence="2">Ct3cV12</strain>
    </source>
</reference>
<evidence type="ECO:0000313" key="2">
    <source>
        <dbReference type="EMBL" id="DAI59060.1"/>
    </source>
</evidence>
<accession>A0A8S5VYA9</accession>
<feature type="compositionally biased region" description="Basic residues" evidence="1">
    <location>
        <begin position="31"/>
        <end position="46"/>
    </location>
</feature>